<feature type="compositionally biased region" description="Low complexity" evidence="1">
    <location>
        <begin position="243"/>
        <end position="315"/>
    </location>
</feature>
<evidence type="ECO:0000256" key="2">
    <source>
        <dbReference type="SAM" id="Phobius"/>
    </source>
</evidence>
<dbReference type="EMBL" id="CP108110">
    <property type="protein sequence ID" value="WUQ85011.1"/>
    <property type="molecule type" value="Genomic_DNA"/>
</dbReference>
<feature type="transmembrane region" description="Helical" evidence="2">
    <location>
        <begin position="326"/>
        <end position="346"/>
    </location>
</feature>
<keyword evidence="2" id="KW-1133">Transmembrane helix</keyword>
<feature type="compositionally biased region" description="Low complexity" evidence="1">
    <location>
        <begin position="223"/>
        <end position="237"/>
    </location>
</feature>
<feature type="compositionally biased region" description="Basic and acidic residues" evidence="1">
    <location>
        <begin position="209"/>
        <end position="221"/>
    </location>
</feature>
<dbReference type="RefSeq" id="WP_328955820.1">
    <property type="nucleotide sequence ID" value="NZ_CP108110.1"/>
</dbReference>
<evidence type="ECO:0000256" key="1">
    <source>
        <dbReference type="SAM" id="MobiDB-lite"/>
    </source>
</evidence>
<dbReference type="Proteomes" id="UP001432222">
    <property type="component" value="Chromosome"/>
</dbReference>
<protein>
    <recommendedName>
        <fullName evidence="5">LPXTG-motif cell wall-anchored protein</fullName>
    </recommendedName>
</protein>
<evidence type="ECO:0000313" key="4">
    <source>
        <dbReference type="Proteomes" id="UP001432222"/>
    </source>
</evidence>
<sequence length="353" mass="34790">MSTSIMPASAKNTVVRRRVAAVAATVLLAGSVQLLTAESSWACGASDEPVAAAPKTAAKAAAPKPGAPKTEAAAHHGAPGIGFFMTPSLAITAGGPKVDIPVEIGNFTGAPYRNVVPTLSLATHLAGNGEGGVSYVPSKYLAVEYNANGSWQKLALRRGCDPTLFATPAKGVPVADGHANHVTFRVSLAADAPADLDLLYVGLGATGEDGSRSEGAQKEMTVKAPKATKPAPTTTPAKPAPAKPAETTKPAAKPTAPAKPAAKPAPVSDGTPAATAKPTAPAAEPAKPAAPAAPAAPKSTPSAAPATTAPAGTPELAQTGADTPNGLLAGIAAGIAALGAGMVLTVRRLRAQR</sequence>
<gene>
    <name evidence="3" type="ORF">OHA16_19795</name>
</gene>
<organism evidence="3 4">
    <name type="scientific">Kitasatospora purpeofusca</name>
    <dbReference type="NCBI Taxonomy" id="67352"/>
    <lineage>
        <taxon>Bacteria</taxon>
        <taxon>Bacillati</taxon>
        <taxon>Actinomycetota</taxon>
        <taxon>Actinomycetes</taxon>
        <taxon>Kitasatosporales</taxon>
        <taxon>Streptomycetaceae</taxon>
        <taxon>Kitasatospora</taxon>
    </lineage>
</organism>
<reference evidence="3" key="1">
    <citation type="submission" date="2022-10" db="EMBL/GenBank/DDBJ databases">
        <title>The complete genomes of actinobacterial strains from the NBC collection.</title>
        <authorList>
            <person name="Joergensen T.S."/>
            <person name="Alvarez Arevalo M."/>
            <person name="Sterndorff E.B."/>
            <person name="Faurdal D."/>
            <person name="Vuksanovic O."/>
            <person name="Mourched A.-S."/>
            <person name="Charusanti P."/>
            <person name="Shaw S."/>
            <person name="Blin K."/>
            <person name="Weber T."/>
        </authorList>
    </citation>
    <scope>NUCLEOTIDE SEQUENCE</scope>
    <source>
        <strain evidence="3">NBC_00222</strain>
    </source>
</reference>
<evidence type="ECO:0008006" key="5">
    <source>
        <dbReference type="Google" id="ProtNLM"/>
    </source>
</evidence>
<keyword evidence="2" id="KW-0812">Transmembrane</keyword>
<name>A0ABZ1U273_9ACTN</name>
<keyword evidence="2" id="KW-0472">Membrane</keyword>
<accession>A0ABZ1U273</accession>
<keyword evidence="4" id="KW-1185">Reference proteome</keyword>
<proteinExistence type="predicted"/>
<evidence type="ECO:0000313" key="3">
    <source>
        <dbReference type="EMBL" id="WUQ85011.1"/>
    </source>
</evidence>
<feature type="region of interest" description="Disordered" evidence="1">
    <location>
        <begin position="206"/>
        <end position="321"/>
    </location>
</feature>